<evidence type="ECO:0000313" key="3">
    <source>
        <dbReference type="Proteomes" id="UP000010799"/>
    </source>
</evidence>
<feature type="domain" description="SCP" evidence="1">
    <location>
        <begin position="34"/>
        <end position="143"/>
    </location>
</feature>
<name>L0ETI6_LIBCB</name>
<accession>L0ETI6</accession>
<dbReference type="KEGG" id="lcc:B488_01470"/>
<evidence type="ECO:0000259" key="1">
    <source>
        <dbReference type="Pfam" id="PF00188"/>
    </source>
</evidence>
<gene>
    <name evidence="2" type="ordered locus">B488_01470</name>
</gene>
<organism evidence="2 3">
    <name type="scientific">Liberibacter crescens (strain BT-1)</name>
    <dbReference type="NCBI Taxonomy" id="1215343"/>
    <lineage>
        <taxon>Bacteria</taxon>
        <taxon>Pseudomonadati</taxon>
        <taxon>Pseudomonadota</taxon>
        <taxon>Alphaproteobacteria</taxon>
        <taxon>Hyphomicrobiales</taxon>
        <taxon>Rhizobiaceae</taxon>
        <taxon>Liberibacter</taxon>
    </lineage>
</organism>
<dbReference type="InterPro" id="IPR014044">
    <property type="entry name" value="CAP_dom"/>
</dbReference>
<proteinExistence type="predicted"/>
<dbReference type="STRING" id="1215343.B488_01470"/>
<dbReference type="PANTHER" id="PTHR31157:SF1">
    <property type="entry name" value="SCP DOMAIN-CONTAINING PROTEIN"/>
    <property type="match status" value="1"/>
</dbReference>
<dbReference type="Proteomes" id="UP000010799">
    <property type="component" value="Chromosome"/>
</dbReference>
<dbReference type="HOGENOM" id="CLU_048111_5_1_5"/>
<dbReference type="CDD" id="cd05379">
    <property type="entry name" value="CAP_bacterial"/>
    <property type="match status" value="1"/>
</dbReference>
<reference evidence="2 3" key="1">
    <citation type="journal article" date="2012" name="Stand. Genomic Sci.">
        <title>Complete genome sequence of Liberibacter crescens BT-1.</title>
        <authorList>
            <person name="Leonard M.T."/>
            <person name="Fagen J.R."/>
            <person name="Davis-Richardson A.G."/>
            <person name="Davis M.J."/>
            <person name="Triplett E.W."/>
        </authorList>
    </citation>
    <scope>NUCLEOTIDE SEQUENCE [LARGE SCALE GENOMIC DNA]</scope>
    <source>
        <strain evidence="2 3">BT-1</strain>
    </source>
</reference>
<dbReference type="SUPFAM" id="SSF55797">
    <property type="entry name" value="PR-1-like"/>
    <property type="match status" value="1"/>
</dbReference>
<protein>
    <recommendedName>
        <fullName evidence="1">SCP domain-containing protein</fullName>
    </recommendedName>
</protein>
<evidence type="ECO:0000313" key="2">
    <source>
        <dbReference type="EMBL" id="AGA64140.1"/>
    </source>
</evidence>
<dbReference type="RefSeq" id="WP_015272567.1">
    <property type="nucleotide sequence ID" value="NC_019907.1"/>
</dbReference>
<dbReference type="PANTHER" id="PTHR31157">
    <property type="entry name" value="SCP DOMAIN-CONTAINING PROTEIN"/>
    <property type="match status" value="1"/>
</dbReference>
<dbReference type="EMBL" id="CP003789">
    <property type="protein sequence ID" value="AGA64140.1"/>
    <property type="molecule type" value="Genomic_DNA"/>
</dbReference>
<dbReference type="InterPro" id="IPR035940">
    <property type="entry name" value="CAP_sf"/>
</dbReference>
<dbReference type="Gene3D" id="3.40.33.10">
    <property type="entry name" value="CAP"/>
    <property type="match status" value="1"/>
</dbReference>
<dbReference type="eggNOG" id="COG2340">
    <property type="taxonomic scope" value="Bacteria"/>
</dbReference>
<keyword evidence="3" id="KW-1185">Reference proteome</keyword>
<dbReference type="AlphaFoldDB" id="L0ETI6"/>
<dbReference type="Pfam" id="PF00188">
    <property type="entry name" value="CAP"/>
    <property type="match status" value="1"/>
</dbReference>
<sequence>MIMFWITGCIFSEKVPQGNLSDAWNQTNKALLIVNKIRHENHLRPVMAHKKVIFAAQMQAIRMAKADKMSHFIGFGDNFRMRMKSQGILPPAAENIAYHQKDVQQAVMSWIHSPKHLKNILGQYSFIGVAVARDPASNFQPYWAMVLSK</sequence>
<dbReference type="PATRIC" id="fig|1215343.11.peg.154"/>